<protein>
    <recommendedName>
        <fullName evidence="11">Accessory gene regulator B</fullName>
    </recommendedName>
</protein>
<dbReference type="RefSeq" id="WP_071864067.1">
    <property type="nucleotide sequence ID" value="NZ_JBHLVQ010000033.1"/>
</dbReference>
<dbReference type="SMART" id="SM00793">
    <property type="entry name" value="AgrB"/>
    <property type="match status" value="1"/>
</dbReference>
<keyword evidence="3" id="KW-0645">Protease</keyword>
<feature type="transmembrane region" description="Helical" evidence="8">
    <location>
        <begin position="111"/>
        <end position="134"/>
    </location>
</feature>
<feature type="transmembrane region" description="Helical" evidence="8">
    <location>
        <begin position="59"/>
        <end position="76"/>
    </location>
</feature>
<dbReference type="OrthoDB" id="2360675at2"/>
<dbReference type="Proteomes" id="UP000182835">
    <property type="component" value="Unassembled WGS sequence"/>
</dbReference>
<evidence type="ECO:0000256" key="7">
    <source>
        <dbReference type="ARBA" id="ARBA00023136"/>
    </source>
</evidence>
<keyword evidence="4 8" id="KW-0812">Transmembrane</keyword>
<evidence type="ECO:0000256" key="4">
    <source>
        <dbReference type="ARBA" id="ARBA00022692"/>
    </source>
</evidence>
<dbReference type="AlphaFoldDB" id="A0A1L8R8G2"/>
<accession>A0A1L8R8G2</accession>
<dbReference type="GO" id="GO:0006508">
    <property type="term" value="P:proteolysis"/>
    <property type="evidence" value="ECO:0007669"/>
    <property type="project" value="UniProtKB-KW"/>
</dbReference>
<evidence type="ECO:0000256" key="2">
    <source>
        <dbReference type="ARBA" id="ARBA00022654"/>
    </source>
</evidence>
<dbReference type="GO" id="GO:0016020">
    <property type="term" value="C:membrane"/>
    <property type="evidence" value="ECO:0007669"/>
    <property type="project" value="InterPro"/>
</dbReference>
<sequence length="190" mass="21711">MVEERLALWVYEQSLAKQERSDYEKARIVYGWTVLFYNLFKVLLILLVSVLLYSLKETLICYVPFCLLRVSGFGYHAKSNTICNLSSVFLFSVLPFVLDNVIGQIQQGSTLFFFVVFGTFGSIAICLFAPSFTENSYTNNQKKVKFLKYICLITFLILLCVSYSLPIKFGLLMAYGMGIAIIFLIPNNIF</sequence>
<evidence type="ECO:0000313" key="9">
    <source>
        <dbReference type="EMBL" id="OJG16034.1"/>
    </source>
</evidence>
<evidence type="ECO:0000256" key="1">
    <source>
        <dbReference type="ARBA" id="ARBA00022475"/>
    </source>
</evidence>
<feature type="transmembrane region" description="Helical" evidence="8">
    <location>
        <begin position="29"/>
        <end position="53"/>
    </location>
</feature>
<dbReference type="STRING" id="317010.RU96_GL001531"/>
<keyword evidence="2" id="KW-0673">Quorum sensing</keyword>
<name>A0A1L8R8G2_9ENTE</name>
<keyword evidence="1" id="KW-1003">Cell membrane</keyword>
<dbReference type="InterPro" id="IPR006741">
    <property type="entry name" value="AgrB"/>
</dbReference>
<evidence type="ECO:0008006" key="11">
    <source>
        <dbReference type="Google" id="ProtNLM"/>
    </source>
</evidence>
<evidence type="ECO:0000256" key="6">
    <source>
        <dbReference type="ARBA" id="ARBA00022989"/>
    </source>
</evidence>
<evidence type="ECO:0000313" key="10">
    <source>
        <dbReference type="Proteomes" id="UP000182835"/>
    </source>
</evidence>
<reference evidence="9 10" key="1">
    <citation type="submission" date="2014-12" db="EMBL/GenBank/DDBJ databases">
        <title>Draft genome sequences of 29 type strains of Enterococci.</title>
        <authorList>
            <person name="Zhong Z."/>
            <person name="Sun Z."/>
            <person name="Liu W."/>
            <person name="Zhang W."/>
            <person name="Zhang H."/>
        </authorList>
    </citation>
    <scope>NUCLEOTIDE SEQUENCE [LARGE SCALE GENOMIC DNA]</scope>
    <source>
        <strain evidence="9 10">DSM 21207</strain>
    </source>
</reference>
<keyword evidence="7 8" id="KW-0472">Membrane</keyword>
<evidence type="ECO:0000256" key="5">
    <source>
        <dbReference type="ARBA" id="ARBA00022801"/>
    </source>
</evidence>
<feature type="transmembrane region" description="Helical" evidence="8">
    <location>
        <begin position="171"/>
        <end position="189"/>
    </location>
</feature>
<evidence type="ECO:0000256" key="8">
    <source>
        <dbReference type="SAM" id="Phobius"/>
    </source>
</evidence>
<keyword evidence="5" id="KW-0378">Hydrolase</keyword>
<dbReference type="Pfam" id="PF04647">
    <property type="entry name" value="AgrB"/>
    <property type="match status" value="1"/>
</dbReference>
<evidence type="ECO:0000256" key="3">
    <source>
        <dbReference type="ARBA" id="ARBA00022670"/>
    </source>
</evidence>
<feature type="transmembrane region" description="Helical" evidence="8">
    <location>
        <begin position="88"/>
        <end position="105"/>
    </location>
</feature>
<dbReference type="EMBL" id="JXKG01000003">
    <property type="protein sequence ID" value="OJG16034.1"/>
    <property type="molecule type" value="Genomic_DNA"/>
</dbReference>
<keyword evidence="6 8" id="KW-1133">Transmembrane helix</keyword>
<dbReference type="GO" id="GO:0008233">
    <property type="term" value="F:peptidase activity"/>
    <property type="evidence" value="ECO:0007669"/>
    <property type="project" value="UniProtKB-KW"/>
</dbReference>
<proteinExistence type="predicted"/>
<feature type="transmembrane region" description="Helical" evidence="8">
    <location>
        <begin position="146"/>
        <end position="165"/>
    </location>
</feature>
<comment type="caution">
    <text evidence="9">The sequence shown here is derived from an EMBL/GenBank/DDBJ whole genome shotgun (WGS) entry which is preliminary data.</text>
</comment>
<gene>
    <name evidence="9" type="ORF">RU96_GL001531</name>
</gene>
<organism evidence="9 10">
    <name type="scientific">Enterococcus canintestini</name>
    <dbReference type="NCBI Taxonomy" id="317010"/>
    <lineage>
        <taxon>Bacteria</taxon>
        <taxon>Bacillati</taxon>
        <taxon>Bacillota</taxon>
        <taxon>Bacilli</taxon>
        <taxon>Lactobacillales</taxon>
        <taxon>Enterococcaceae</taxon>
        <taxon>Enterococcus</taxon>
    </lineage>
</organism>
<dbReference type="GO" id="GO:0009372">
    <property type="term" value="P:quorum sensing"/>
    <property type="evidence" value="ECO:0007669"/>
    <property type="project" value="UniProtKB-KW"/>
</dbReference>